<dbReference type="PANTHER" id="PTHR19872">
    <property type="entry name" value="UBIQUITIN LIGASE SPECIFICITY FACTOR/HREP PROTEIN"/>
    <property type="match status" value="1"/>
</dbReference>
<protein>
    <submittedName>
        <fullName evidence="6">F-box/WD repeat-containing protein 10</fullName>
    </submittedName>
</protein>
<dbReference type="InterPro" id="IPR020472">
    <property type="entry name" value="WD40_PAC1"/>
</dbReference>
<dbReference type="SUPFAM" id="SSF81383">
    <property type="entry name" value="F-box domain"/>
    <property type="match status" value="1"/>
</dbReference>
<feature type="compositionally biased region" description="Polar residues" evidence="4">
    <location>
        <begin position="1260"/>
        <end position="1270"/>
    </location>
</feature>
<feature type="repeat" description="WD" evidence="3">
    <location>
        <begin position="480"/>
        <end position="521"/>
    </location>
</feature>
<reference evidence="6" key="1">
    <citation type="submission" date="2021-10" db="EMBL/GenBank/DDBJ databases">
        <title>Tropical sea cucumber genome reveals ecological adaptation and Cuvierian tubules defense mechanism.</title>
        <authorList>
            <person name="Chen T."/>
        </authorList>
    </citation>
    <scope>NUCLEOTIDE SEQUENCE</scope>
    <source>
        <strain evidence="6">Nanhai2018</strain>
        <tissue evidence="6">Muscle</tissue>
    </source>
</reference>
<dbReference type="CDD" id="cd00200">
    <property type="entry name" value="WD40"/>
    <property type="match status" value="1"/>
</dbReference>
<dbReference type="Proteomes" id="UP001152320">
    <property type="component" value="Chromosome 8"/>
</dbReference>
<sequence length="1277" mass="143330">MVQKLFQASRRPSSNSNCFSGKLRIMKHPQQNTENYAFNLGKAPDLRCLQSSGTTTCTQCQNCKVREIVLETRQWFPRAGEKTKRRLVHGLIRRSYSQHLLKYIYGILKPLRGKDYGYSRSRPNPSLVGDRVDAGLDRALSSAETEVRMTGMYDWFRDAGYWGKVNILLAVLQMCDGQLLHSVGALTRTMLTAQERRFSVRSYDGDDYENESLADTVYSYNSNEHPENEWLRSAASEYSIPVNPFPEAEVEEEGEEGDLDSSHITVEAASDEESDLESEDSSLDPRRCVTPVSRKALDGVMKYRDFIRDLPVHLSKYILSFMEYADLVNCLKVSRHWEAIAREVEEDMRLRQIMWEEVMLMQGSSAKGGNPIYADYIPVAVPQVVPGSYEIFISEDEPAEVNFKSEINLESSYKGLITAGVDMEARNVYCGAYNVMVLSDVDDFNRIVHYNHGELVAVGSFDRHVRFVDINSGHETGPLITGHAGSIKSLYINERDGFVLSGSFDTSIRCWSISTGKPIKIFNGHQSTVKCLDMCGDILVSGSKDNAVKVWNFTSGKCIRTFKHAKQINSVAIYKDTVVSGCEAGRVKVWSIAKACLIKMLYKSPKQKNQYGISDPHTHAGPITCVKVDEYHIASGSRDGYALVWSAVGDVTKCINALRHPKEVLCLEMTYLRLVTGCEDGKLRIWNMLTGDCLRVMRGNSRSDPILTIHPCGDRLALNTVNNLLILNFEEIKWDYDQKEKIELLRYKNHFEEANLRHHNYAYVRANRSERAASANPKLVSHRTVSLANGSSKIHQGQLSHSGRSLSPNRLEHAEEIQKYVQQVKLTNSLKGSVYHNITDVRSKSTSDLNRPSTAGIRSLASRPGTGHSRRPSKSQSCFSLRPKSSTSSKYNQSLRVQSAKSYGGYSEGYHSQSEVQGDQFWDRKLQQTPSILTESGFLSSRPTTAKSAVSRKVRPSGLHMPLRGKSAPVSGRTVAVNSLTLSEVRSLSNSRQRIEKNPVKRDRLLLSVGVLEASKQLYNPTVMNTGINTLTKDDIDTRVLPPHSAESESSSSEEAEEEIIYEKDFVMSETLIMPIQTMSLEVKPHQSIHPKSVPSSIPRGNHSRPKTAQSRVTSRSQVKVQNTRRRKSSMSGRMVQSGQSTTSSPVRKKKSHGWTTSCTDPVIHTPMLMHGKSHVEPNVVPSVKEGIDNSDCKPKSTRVFTAEVKNPFLSHGEFQLRSRRQLEDYLNKVGGIQISYEMEKEREAERVQKMVWKAKATGKTDQGLTSSKTIAPEIRE</sequence>
<feature type="region of interest" description="Disordered" evidence="4">
    <location>
        <begin position="1257"/>
        <end position="1277"/>
    </location>
</feature>
<dbReference type="InterPro" id="IPR051075">
    <property type="entry name" value="SCF_subunit_WD-repeat"/>
</dbReference>
<feature type="repeat" description="WD" evidence="3">
    <location>
        <begin position="674"/>
        <end position="696"/>
    </location>
</feature>
<feature type="domain" description="F-box" evidence="5">
    <location>
        <begin position="304"/>
        <end position="358"/>
    </location>
</feature>
<comment type="caution">
    <text evidence="6">The sequence shown here is derived from an EMBL/GenBank/DDBJ whole genome shotgun (WGS) entry which is preliminary data.</text>
</comment>
<keyword evidence="1 3" id="KW-0853">WD repeat</keyword>
<dbReference type="PROSITE" id="PS50181">
    <property type="entry name" value="FBOX"/>
    <property type="match status" value="1"/>
</dbReference>
<evidence type="ECO:0000256" key="1">
    <source>
        <dbReference type="ARBA" id="ARBA00022574"/>
    </source>
</evidence>
<dbReference type="EMBL" id="JAIZAY010000008">
    <property type="protein sequence ID" value="KAJ8037792.1"/>
    <property type="molecule type" value="Genomic_DNA"/>
</dbReference>
<dbReference type="CDD" id="cd22136">
    <property type="entry name" value="F-box_FBXW10"/>
    <property type="match status" value="1"/>
</dbReference>
<proteinExistence type="predicted"/>
<dbReference type="Pfam" id="PF00646">
    <property type="entry name" value="F-box"/>
    <property type="match status" value="1"/>
</dbReference>
<dbReference type="InterPro" id="IPR001680">
    <property type="entry name" value="WD40_rpt"/>
</dbReference>
<dbReference type="InterPro" id="IPR036047">
    <property type="entry name" value="F-box-like_dom_sf"/>
</dbReference>
<dbReference type="PROSITE" id="PS50082">
    <property type="entry name" value="WD_REPEATS_2"/>
    <property type="match status" value="3"/>
</dbReference>
<gene>
    <name evidence="6" type="ORF">HOLleu_18697</name>
</gene>
<evidence type="ECO:0000256" key="2">
    <source>
        <dbReference type="ARBA" id="ARBA00022737"/>
    </source>
</evidence>
<dbReference type="SMART" id="SM00320">
    <property type="entry name" value="WD40"/>
    <property type="match status" value="6"/>
</dbReference>
<feature type="compositionally biased region" description="Polar residues" evidence="4">
    <location>
        <begin position="874"/>
        <end position="896"/>
    </location>
</feature>
<name>A0A9Q1C3Q0_HOLLE</name>
<feature type="compositionally biased region" description="Polar residues" evidence="4">
    <location>
        <begin position="933"/>
        <end position="948"/>
    </location>
</feature>
<dbReference type="Gene3D" id="2.130.10.10">
    <property type="entry name" value="YVTN repeat-like/Quinoprotein amine dehydrogenase"/>
    <property type="match status" value="1"/>
</dbReference>
<dbReference type="InterPro" id="IPR015943">
    <property type="entry name" value="WD40/YVTN_repeat-like_dom_sf"/>
</dbReference>
<feature type="region of interest" description="Disordered" evidence="4">
    <location>
        <begin position="1034"/>
        <end position="1058"/>
    </location>
</feature>
<keyword evidence="2" id="KW-0677">Repeat</keyword>
<accession>A0A9Q1C3Q0</accession>
<dbReference type="InterPro" id="IPR036322">
    <property type="entry name" value="WD40_repeat_dom_sf"/>
</dbReference>
<organism evidence="6 7">
    <name type="scientific">Holothuria leucospilota</name>
    <name type="common">Black long sea cucumber</name>
    <name type="synonym">Mertensiothuria leucospilota</name>
    <dbReference type="NCBI Taxonomy" id="206669"/>
    <lineage>
        <taxon>Eukaryota</taxon>
        <taxon>Metazoa</taxon>
        <taxon>Echinodermata</taxon>
        <taxon>Eleutherozoa</taxon>
        <taxon>Echinozoa</taxon>
        <taxon>Holothuroidea</taxon>
        <taxon>Aspidochirotacea</taxon>
        <taxon>Aspidochirotida</taxon>
        <taxon>Holothuriidae</taxon>
        <taxon>Holothuria</taxon>
    </lineage>
</organism>
<feature type="repeat" description="WD" evidence="3">
    <location>
        <begin position="522"/>
        <end position="561"/>
    </location>
</feature>
<evidence type="ECO:0000313" key="7">
    <source>
        <dbReference type="Proteomes" id="UP001152320"/>
    </source>
</evidence>
<feature type="compositionally biased region" description="Polar residues" evidence="4">
    <location>
        <begin position="1130"/>
        <end position="1146"/>
    </location>
</feature>
<evidence type="ECO:0000313" key="6">
    <source>
        <dbReference type="EMBL" id="KAJ8037792.1"/>
    </source>
</evidence>
<dbReference type="InterPro" id="IPR001810">
    <property type="entry name" value="F-box_dom"/>
</dbReference>
<evidence type="ECO:0000256" key="3">
    <source>
        <dbReference type="PROSITE-ProRule" id="PRU00221"/>
    </source>
</evidence>
<feature type="compositionally biased region" description="Polar residues" evidence="4">
    <location>
        <begin position="1107"/>
        <end position="1122"/>
    </location>
</feature>
<dbReference type="PROSITE" id="PS50294">
    <property type="entry name" value="WD_REPEATS_REGION"/>
    <property type="match status" value="2"/>
</dbReference>
<feature type="region of interest" description="Disordered" evidence="4">
    <location>
        <begin position="843"/>
        <end position="896"/>
    </location>
</feature>
<dbReference type="PRINTS" id="PR00320">
    <property type="entry name" value="GPROTEINBRPT"/>
</dbReference>
<feature type="region of interest" description="Disordered" evidence="4">
    <location>
        <begin position="933"/>
        <end position="970"/>
    </location>
</feature>
<dbReference type="AlphaFoldDB" id="A0A9Q1C3Q0"/>
<evidence type="ECO:0000256" key="4">
    <source>
        <dbReference type="SAM" id="MobiDB-lite"/>
    </source>
</evidence>
<feature type="region of interest" description="Disordered" evidence="4">
    <location>
        <begin position="1084"/>
        <end position="1159"/>
    </location>
</feature>
<dbReference type="OrthoDB" id="674604at2759"/>
<dbReference type="SUPFAM" id="SSF50978">
    <property type="entry name" value="WD40 repeat-like"/>
    <property type="match status" value="1"/>
</dbReference>
<dbReference type="PANTHER" id="PTHR19872:SF7">
    <property type="entry name" value="F-BOX AND WD REPEAT DOMAIN CONTAINING PROTEIN 10B-RELATED"/>
    <property type="match status" value="1"/>
</dbReference>
<keyword evidence="7" id="KW-1185">Reference proteome</keyword>
<dbReference type="Gene3D" id="1.20.1280.50">
    <property type="match status" value="1"/>
</dbReference>
<dbReference type="PROSITE" id="PS00678">
    <property type="entry name" value="WD_REPEATS_1"/>
    <property type="match status" value="2"/>
</dbReference>
<dbReference type="InterPro" id="IPR019775">
    <property type="entry name" value="WD40_repeat_CS"/>
</dbReference>
<dbReference type="Pfam" id="PF00400">
    <property type="entry name" value="WD40"/>
    <property type="match status" value="5"/>
</dbReference>
<evidence type="ECO:0000259" key="5">
    <source>
        <dbReference type="PROSITE" id="PS50181"/>
    </source>
</evidence>